<dbReference type="Proteomes" id="UP000267164">
    <property type="component" value="Chromosome"/>
</dbReference>
<dbReference type="KEGG" id="nyu:D7D52_12550"/>
<dbReference type="GO" id="GO:0016787">
    <property type="term" value="F:hydrolase activity"/>
    <property type="evidence" value="ECO:0007669"/>
    <property type="project" value="UniProtKB-KW"/>
</dbReference>
<proteinExistence type="predicted"/>
<evidence type="ECO:0000256" key="1">
    <source>
        <dbReference type="SAM" id="MobiDB-lite"/>
    </source>
</evidence>
<keyword evidence="3" id="KW-0378">Hydrolase</keyword>
<dbReference type="AlphaFoldDB" id="A0A386ZAG0"/>
<reference evidence="3 4" key="1">
    <citation type="submission" date="2018-09" db="EMBL/GenBank/DDBJ databases">
        <title>Nocardia yunnanensis sp. nov., an actinomycete isolated from a soil sample.</title>
        <authorList>
            <person name="Zhang J."/>
        </authorList>
    </citation>
    <scope>NUCLEOTIDE SEQUENCE [LARGE SCALE GENOMIC DNA]</scope>
    <source>
        <strain evidence="3 4">CFHS0054</strain>
    </source>
</reference>
<dbReference type="OrthoDB" id="9764897at2"/>
<dbReference type="Pfam" id="PF00293">
    <property type="entry name" value="NUDIX"/>
    <property type="match status" value="1"/>
</dbReference>
<evidence type="ECO:0000313" key="3">
    <source>
        <dbReference type="EMBL" id="AYF74558.1"/>
    </source>
</evidence>
<gene>
    <name evidence="3" type="ORF">D7D52_12550</name>
</gene>
<keyword evidence="4" id="KW-1185">Reference proteome</keyword>
<evidence type="ECO:0000259" key="2">
    <source>
        <dbReference type="Pfam" id="PF00293"/>
    </source>
</evidence>
<evidence type="ECO:0000313" key="4">
    <source>
        <dbReference type="Proteomes" id="UP000267164"/>
    </source>
</evidence>
<protein>
    <submittedName>
        <fullName evidence="3">NUDIX hydrolase</fullName>
    </submittedName>
</protein>
<organism evidence="3 4">
    <name type="scientific">Nocardia yunnanensis</name>
    <dbReference type="NCBI Taxonomy" id="2382165"/>
    <lineage>
        <taxon>Bacteria</taxon>
        <taxon>Bacillati</taxon>
        <taxon>Actinomycetota</taxon>
        <taxon>Actinomycetes</taxon>
        <taxon>Mycobacteriales</taxon>
        <taxon>Nocardiaceae</taxon>
        <taxon>Nocardia</taxon>
    </lineage>
</organism>
<accession>A0A386ZAG0</accession>
<dbReference type="InterPro" id="IPR000086">
    <property type="entry name" value="NUDIX_hydrolase_dom"/>
</dbReference>
<dbReference type="InterPro" id="IPR015797">
    <property type="entry name" value="NUDIX_hydrolase-like_dom_sf"/>
</dbReference>
<sequence>MGGHIEPHEHPVDAARREELGIEPHFDVAGEQPLFLTRTVTVGQTAGHVDVSLWFAIRGHRDRAYPLDPSEFDGGRWWDLDPSGLPATDPRLPRFIAKLDTVLKPQARR</sequence>
<name>A0A386ZAG0_9NOCA</name>
<feature type="domain" description="Nudix hydrolase" evidence="2">
    <location>
        <begin position="2"/>
        <end position="96"/>
    </location>
</feature>
<dbReference type="EMBL" id="CP032568">
    <property type="protein sequence ID" value="AYF74558.1"/>
    <property type="molecule type" value="Genomic_DNA"/>
</dbReference>
<feature type="region of interest" description="Disordered" evidence="1">
    <location>
        <begin position="1"/>
        <end position="20"/>
    </location>
</feature>
<dbReference type="SUPFAM" id="SSF55811">
    <property type="entry name" value="Nudix"/>
    <property type="match status" value="1"/>
</dbReference>
<dbReference type="Gene3D" id="3.90.79.10">
    <property type="entry name" value="Nucleoside Triphosphate Pyrophosphohydrolase"/>
    <property type="match status" value="1"/>
</dbReference>